<dbReference type="EMBL" id="JAAMAY010000026">
    <property type="protein sequence ID" value="NTC29620.1"/>
    <property type="molecule type" value="Genomic_DNA"/>
</dbReference>
<dbReference type="PROSITE" id="PS50893">
    <property type="entry name" value="ABC_TRANSPORTER_2"/>
    <property type="match status" value="1"/>
</dbReference>
<dbReference type="InterPro" id="IPR050086">
    <property type="entry name" value="MetN_ABC_transporter-like"/>
</dbReference>
<protein>
    <submittedName>
        <fullName evidence="10">Amino acid ABC transporter ATP-binding protein</fullName>
    </submittedName>
</protein>
<dbReference type="InterPro" id="IPR017871">
    <property type="entry name" value="ABC_transporter-like_CS"/>
</dbReference>
<dbReference type="Gene3D" id="3.40.50.300">
    <property type="entry name" value="P-loop containing nucleotide triphosphate hydrolases"/>
    <property type="match status" value="1"/>
</dbReference>
<evidence type="ECO:0000256" key="6">
    <source>
        <dbReference type="ARBA" id="ARBA00022840"/>
    </source>
</evidence>
<organism evidence="10 11">
    <name type="scientific">Agrobacterium tumefaciens</name>
    <dbReference type="NCBI Taxonomy" id="358"/>
    <lineage>
        <taxon>Bacteria</taxon>
        <taxon>Pseudomonadati</taxon>
        <taxon>Pseudomonadota</taxon>
        <taxon>Alphaproteobacteria</taxon>
        <taxon>Hyphomicrobiales</taxon>
        <taxon>Rhizobiaceae</taxon>
        <taxon>Rhizobium/Agrobacterium group</taxon>
        <taxon>Agrobacterium</taxon>
        <taxon>Agrobacterium tumefaciens complex</taxon>
    </lineage>
</organism>
<dbReference type="AlphaFoldDB" id="A0AA44J923"/>
<proteinExistence type="inferred from homology"/>
<dbReference type="RefSeq" id="WP_065658769.1">
    <property type="nucleotide sequence ID" value="NZ_CP123839.1"/>
</dbReference>
<evidence type="ECO:0000256" key="1">
    <source>
        <dbReference type="ARBA" id="ARBA00004202"/>
    </source>
</evidence>
<evidence type="ECO:0000256" key="2">
    <source>
        <dbReference type="ARBA" id="ARBA00005417"/>
    </source>
</evidence>
<dbReference type="InterPro" id="IPR003593">
    <property type="entry name" value="AAA+_ATPase"/>
</dbReference>
<evidence type="ECO:0000313" key="11">
    <source>
        <dbReference type="Proteomes" id="UP000702952"/>
    </source>
</evidence>
<dbReference type="InterPro" id="IPR030679">
    <property type="entry name" value="ABC_ATPase_HisP-typ"/>
</dbReference>
<dbReference type="GO" id="GO:0005524">
    <property type="term" value="F:ATP binding"/>
    <property type="evidence" value="ECO:0007669"/>
    <property type="project" value="UniProtKB-KW"/>
</dbReference>
<comment type="similarity">
    <text evidence="2">Belongs to the ABC transporter superfamily.</text>
</comment>
<keyword evidence="7" id="KW-0029">Amino-acid transport</keyword>
<dbReference type="SMART" id="SM00382">
    <property type="entry name" value="AAA"/>
    <property type="match status" value="1"/>
</dbReference>
<keyword evidence="8" id="KW-0472">Membrane</keyword>
<dbReference type="SUPFAM" id="SSF52540">
    <property type="entry name" value="P-loop containing nucleoside triphosphate hydrolases"/>
    <property type="match status" value="1"/>
</dbReference>
<accession>A0AA44J923</accession>
<keyword evidence="4" id="KW-1003">Cell membrane</keyword>
<dbReference type="PIRSF" id="PIRSF039085">
    <property type="entry name" value="ABC_ATPase_HisP"/>
    <property type="match status" value="1"/>
</dbReference>
<keyword evidence="5" id="KW-0547">Nucleotide-binding</keyword>
<comment type="subcellular location">
    <subcellularLocation>
        <location evidence="1">Cell membrane</location>
        <topology evidence="1">Peripheral membrane protein</topology>
    </subcellularLocation>
</comment>
<evidence type="ECO:0000256" key="4">
    <source>
        <dbReference type="ARBA" id="ARBA00022475"/>
    </source>
</evidence>
<evidence type="ECO:0000259" key="9">
    <source>
        <dbReference type="PROSITE" id="PS50893"/>
    </source>
</evidence>
<evidence type="ECO:0000256" key="7">
    <source>
        <dbReference type="ARBA" id="ARBA00022970"/>
    </source>
</evidence>
<dbReference type="Proteomes" id="UP000702952">
    <property type="component" value="Unassembled WGS sequence"/>
</dbReference>
<dbReference type="InterPro" id="IPR003439">
    <property type="entry name" value="ABC_transporter-like_ATP-bd"/>
</dbReference>
<dbReference type="CDD" id="cd03262">
    <property type="entry name" value="ABC_HisP_GlnQ"/>
    <property type="match status" value="1"/>
</dbReference>
<evidence type="ECO:0000313" key="10">
    <source>
        <dbReference type="EMBL" id="NTC29620.1"/>
    </source>
</evidence>
<dbReference type="InterPro" id="IPR027417">
    <property type="entry name" value="P-loop_NTPase"/>
</dbReference>
<keyword evidence="6 10" id="KW-0067">ATP-binding</keyword>
<dbReference type="PANTHER" id="PTHR43166:SF9">
    <property type="entry name" value="GLUTAMATE_ASPARTATE IMPORT ATP-BINDING PROTEIN GLTL"/>
    <property type="match status" value="1"/>
</dbReference>
<dbReference type="GO" id="GO:0015424">
    <property type="term" value="F:ABC-type amino acid transporter activity"/>
    <property type="evidence" value="ECO:0007669"/>
    <property type="project" value="InterPro"/>
</dbReference>
<feature type="domain" description="ABC transporter" evidence="9">
    <location>
        <begin position="8"/>
        <end position="252"/>
    </location>
</feature>
<reference evidence="10" key="1">
    <citation type="journal article" date="2020" name="Science">
        <title>Unexpected conservation and global transmission of agrobacterial virulence plasmids.</title>
        <authorList>
            <person name="Weisberg A.J."/>
            <person name="Davis E.W. 2nd"/>
            <person name="Tabima J."/>
            <person name="Belcher M.S."/>
            <person name="Miller M."/>
            <person name="Kuo C.H."/>
            <person name="Loper J.E."/>
            <person name="Grunwald N.J."/>
            <person name="Putnam M.L."/>
            <person name="Chang J.H."/>
        </authorList>
    </citation>
    <scope>NUCLEOTIDE SEQUENCE</scope>
    <source>
        <strain evidence="10">17-1853-1a</strain>
    </source>
</reference>
<evidence type="ECO:0000256" key="3">
    <source>
        <dbReference type="ARBA" id="ARBA00022448"/>
    </source>
</evidence>
<evidence type="ECO:0000256" key="8">
    <source>
        <dbReference type="ARBA" id="ARBA00023136"/>
    </source>
</evidence>
<dbReference type="PROSITE" id="PS00211">
    <property type="entry name" value="ABC_TRANSPORTER_1"/>
    <property type="match status" value="1"/>
</dbReference>
<comment type="caution">
    <text evidence="10">The sequence shown here is derived from an EMBL/GenBank/DDBJ whole genome shotgun (WGS) entry which is preliminary data.</text>
</comment>
<dbReference type="GO" id="GO:0016887">
    <property type="term" value="F:ATP hydrolysis activity"/>
    <property type="evidence" value="ECO:0007669"/>
    <property type="project" value="InterPro"/>
</dbReference>
<sequence length="260" mass="28519">MSERTVVISARGLEKRFGDKTVLKGIDLDIHMGDVLCIIGPSGSGKSTLLRSLAFLDPYDAGDVDVFGRLIGWRETPLGRERAGPKELAETRRPLGMVFQHFHLWPHMSVIKNVTLALRLVHGLPQAEATKRGRAMLDKVGLAAFADRRPDGLSGGQKQRVAIARALAVNPRAMLFDEPTSALDPELVGEVLSVMKTLAAEGMTMVIVTHEMGFAAHAANRVVFMDDGKIVEEGAPQTLFSNPKSERLSQFLQTWRERAL</sequence>
<evidence type="ECO:0000256" key="5">
    <source>
        <dbReference type="ARBA" id="ARBA00022741"/>
    </source>
</evidence>
<dbReference type="GO" id="GO:0005886">
    <property type="term" value="C:plasma membrane"/>
    <property type="evidence" value="ECO:0007669"/>
    <property type="project" value="UniProtKB-SubCell"/>
</dbReference>
<dbReference type="PANTHER" id="PTHR43166">
    <property type="entry name" value="AMINO ACID IMPORT ATP-BINDING PROTEIN"/>
    <property type="match status" value="1"/>
</dbReference>
<dbReference type="Pfam" id="PF00005">
    <property type="entry name" value="ABC_tran"/>
    <property type="match status" value="1"/>
</dbReference>
<keyword evidence="3" id="KW-0813">Transport</keyword>
<gene>
    <name evidence="10" type="ORF">G6M46_15885</name>
</gene>
<name>A0AA44J923_AGRTU</name>